<dbReference type="CDD" id="cd00887">
    <property type="entry name" value="MoeA"/>
    <property type="match status" value="1"/>
</dbReference>
<gene>
    <name evidence="4" type="ORF">MNBD_UNCLBAC01-1078</name>
</gene>
<keyword evidence="4" id="KW-0808">Transferase</keyword>
<protein>
    <submittedName>
        <fullName evidence="4">Molybdopterin molybdenumtransferase</fullName>
        <ecNumber evidence="4">2.10.1.1</ecNumber>
    </submittedName>
</protein>
<dbReference type="SUPFAM" id="SSF63882">
    <property type="entry name" value="MoeA N-terminal region -like"/>
    <property type="match status" value="1"/>
</dbReference>
<dbReference type="Gene3D" id="2.170.190.11">
    <property type="entry name" value="Molybdopterin biosynthesis moea protein, domain 3"/>
    <property type="match status" value="1"/>
</dbReference>
<dbReference type="Gene3D" id="2.40.340.10">
    <property type="entry name" value="MoeA, C-terminal, domain IV"/>
    <property type="match status" value="1"/>
</dbReference>
<dbReference type="GO" id="GO:0006777">
    <property type="term" value="P:Mo-molybdopterin cofactor biosynthetic process"/>
    <property type="evidence" value="ECO:0007669"/>
    <property type="project" value="UniProtKB-KW"/>
</dbReference>
<dbReference type="InterPro" id="IPR036688">
    <property type="entry name" value="MoeA_C_domain_IV_sf"/>
</dbReference>
<evidence type="ECO:0000259" key="3">
    <source>
        <dbReference type="SMART" id="SM00852"/>
    </source>
</evidence>
<organism evidence="4">
    <name type="scientific">hydrothermal vent metagenome</name>
    <dbReference type="NCBI Taxonomy" id="652676"/>
    <lineage>
        <taxon>unclassified sequences</taxon>
        <taxon>metagenomes</taxon>
        <taxon>ecological metagenomes</taxon>
    </lineage>
</organism>
<dbReference type="NCBIfam" id="TIGR00177">
    <property type="entry name" value="molyb_syn"/>
    <property type="match status" value="1"/>
</dbReference>
<dbReference type="PANTHER" id="PTHR10192">
    <property type="entry name" value="MOLYBDOPTERIN BIOSYNTHESIS PROTEIN"/>
    <property type="match status" value="1"/>
</dbReference>
<evidence type="ECO:0000256" key="2">
    <source>
        <dbReference type="ARBA" id="ARBA00023150"/>
    </source>
</evidence>
<dbReference type="InterPro" id="IPR001453">
    <property type="entry name" value="MoaB/Mog_dom"/>
</dbReference>
<dbReference type="Pfam" id="PF03454">
    <property type="entry name" value="MoeA_C"/>
    <property type="match status" value="1"/>
</dbReference>
<dbReference type="InterPro" id="IPR008284">
    <property type="entry name" value="MoCF_biosynth_CS"/>
</dbReference>
<dbReference type="SUPFAM" id="SSF63867">
    <property type="entry name" value="MoeA C-terminal domain-like"/>
    <property type="match status" value="1"/>
</dbReference>
<dbReference type="PANTHER" id="PTHR10192:SF5">
    <property type="entry name" value="GEPHYRIN"/>
    <property type="match status" value="1"/>
</dbReference>
<name>A0A3B1D5G4_9ZZZZ</name>
<dbReference type="GO" id="GO:0005829">
    <property type="term" value="C:cytosol"/>
    <property type="evidence" value="ECO:0007669"/>
    <property type="project" value="TreeGrafter"/>
</dbReference>
<dbReference type="Gene3D" id="3.90.105.10">
    <property type="entry name" value="Molybdopterin biosynthesis moea protein, domain 2"/>
    <property type="match status" value="1"/>
</dbReference>
<dbReference type="InterPro" id="IPR005111">
    <property type="entry name" value="MoeA_C_domain_IV"/>
</dbReference>
<dbReference type="InterPro" id="IPR036135">
    <property type="entry name" value="MoeA_linker/N_sf"/>
</dbReference>
<dbReference type="EC" id="2.10.1.1" evidence="4"/>
<evidence type="ECO:0000313" key="4">
    <source>
        <dbReference type="EMBL" id="VAX37439.1"/>
    </source>
</evidence>
<dbReference type="SMART" id="SM00852">
    <property type="entry name" value="MoCF_biosynth"/>
    <property type="match status" value="1"/>
</dbReference>
<dbReference type="InterPro" id="IPR038987">
    <property type="entry name" value="MoeA-like"/>
</dbReference>
<dbReference type="InterPro" id="IPR036425">
    <property type="entry name" value="MoaB/Mog-like_dom_sf"/>
</dbReference>
<keyword evidence="2" id="KW-0501">Molybdenum cofactor biosynthesis</keyword>
<feature type="domain" description="MoaB/Mog" evidence="3">
    <location>
        <begin position="177"/>
        <end position="316"/>
    </location>
</feature>
<dbReference type="GO" id="GO:0061599">
    <property type="term" value="F:molybdopterin molybdotransferase activity"/>
    <property type="evidence" value="ECO:0007669"/>
    <property type="project" value="UniProtKB-EC"/>
</dbReference>
<dbReference type="EMBL" id="UOGJ01000128">
    <property type="protein sequence ID" value="VAX37439.1"/>
    <property type="molecule type" value="Genomic_DNA"/>
</dbReference>
<dbReference type="InterPro" id="IPR005110">
    <property type="entry name" value="MoeA_linker/N"/>
</dbReference>
<evidence type="ECO:0000256" key="1">
    <source>
        <dbReference type="ARBA" id="ARBA00005046"/>
    </source>
</evidence>
<dbReference type="Pfam" id="PF03453">
    <property type="entry name" value="MoeA_N"/>
    <property type="match status" value="1"/>
</dbReference>
<sequence>MISVQEADSIIFNDILTFAKSKVSLDQSFGLILQEDIVADRDFPPFHRVAMDGIAINLSAWNKGVRVFPIEGTQKAGSPRLKLRDEKACLEVMTGAVLSIGCDCVIPVENIEVKENAAYLRDGFKVVHMLNVHQQGADGKQRDVVLKKGIRLCSPQVAIAASVGKSMICVTQQPKIAIIGTGDELVAIDQKPEVYQIRQSNAYALKSALQTHNFTDFTHFHIRDDRVILEEQLKEILKDFDVIILSGGVSMGKFDFVPRVLDSLGVKVLFHKVRQRPGKPFWFGKSKESKPVFALPGNPVATQIGVYRYVLPYLNKASGLISAKKEYACLSEDVDVKTPFTYFLPVKIISTEDGCRTVVPVYTGGSGDFAALGRTDGFIELPSDTFHFLKGLAVPFYQW</sequence>
<dbReference type="Pfam" id="PF00994">
    <property type="entry name" value="MoCF_biosynth"/>
    <property type="match status" value="1"/>
</dbReference>
<dbReference type="UniPathway" id="UPA00344"/>
<dbReference type="PROSITE" id="PS01079">
    <property type="entry name" value="MOCF_BIOSYNTHESIS_2"/>
    <property type="match status" value="1"/>
</dbReference>
<comment type="pathway">
    <text evidence="1">Cofactor biosynthesis; molybdopterin biosynthesis.</text>
</comment>
<dbReference type="AlphaFoldDB" id="A0A3B1D5G4"/>
<dbReference type="SUPFAM" id="SSF53218">
    <property type="entry name" value="Molybdenum cofactor biosynthesis proteins"/>
    <property type="match status" value="1"/>
</dbReference>
<accession>A0A3B1D5G4</accession>
<reference evidence="4" key="1">
    <citation type="submission" date="2018-06" db="EMBL/GenBank/DDBJ databases">
        <authorList>
            <person name="Zhirakovskaya E."/>
        </authorList>
    </citation>
    <scope>NUCLEOTIDE SEQUENCE</scope>
</reference>
<proteinExistence type="predicted"/>
<dbReference type="Gene3D" id="3.40.980.10">
    <property type="entry name" value="MoaB/Mog-like domain"/>
    <property type="match status" value="1"/>
</dbReference>